<dbReference type="InParanoid" id="A0A1B1YST1"/>
<feature type="transmembrane region" description="Helical" evidence="1">
    <location>
        <begin position="98"/>
        <end position="118"/>
    </location>
</feature>
<feature type="transmembrane region" description="Helical" evidence="1">
    <location>
        <begin position="162"/>
        <end position="180"/>
    </location>
</feature>
<dbReference type="AlphaFoldDB" id="A0A1B1YST1"/>
<keyword evidence="1" id="KW-0472">Membrane</keyword>
<organism evidence="2 3">
    <name type="scientific">Immundisolibacter cernigliae</name>
    <dbReference type="NCBI Taxonomy" id="1810504"/>
    <lineage>
        <taxon>Bacteria</taxon>
        <taxon>Pseudomonadati</taxon>
        <taxon>Pseudomonadota</taxon>
        <taxon>Gammaproteobacteria</taxon>
        <taxon>Immundisolibacterales</taxon>
        <taxon>Immundisolibacteraceae</taxon>
        <taxon>Immundisolibacter</taxon>
    </lineage>
</organism>
<feature type="transmembrane region" description="Helical" evidence="1">
    <location>
        <begin position="138"/>
        <end position="157"/>
    </location>
</feature>
<feature type="transmembrane region" description="Helical" evidence="1">
    <location>
        <begin position="35"/>
        <end position="57"/>
    </location>
</feature>
<proteinExistence type="predicted"/>
<evidence type="ECO:0000313" key="3">
    <source>
        <dbReference type="Proteomes" id="UP000092952"/>
    </source>
</evidence>
<dbReference type="Proteomes" id="UP000092952">
    <property type="component" value="Chromosome"/>
</dbReference>
<dbReference type="RefSeq" id="WP_068803686.1">
    <property type="nucleotide sequence ID" value="NZ_CP014671.1"/>
</dbReference>
<accession>A0A1B1YST1</accession>
<dbReference type="Pfam" id="PF20334">
    <property type="entry name" value="DUF6629"/>
    <property type="match status" value="1"/>
</dbReference>
<dbReference type="STRING" id="1810504.PG2T_06805"/>
<sequence length="216" mass="23708">MCFSATASFSASAALLGIGAVTLHKARQPRERPFAAIPLLFGIQQLTEGVLWLGFGWDTPALNAVLTQLYSFFSHVLWPAYVPLAAWALEPRGPRRHALTLISAGGIAVGAYLLYNMFANPILARPVGNHIDYDSPHFYAAVVMTLYLTATTGSMLLSSRRVMKLFGALALAGALVAWWFYARWFISVWCFFAAGLSLVIWLHFAARNAALVEIRS</sequence>
<dbReference type="OrthoDB" id="8441457at2"/>
<gene>
    <name evidence="2" type="ORF">PG2T_06805</name>
</gene>
<evidence type="ECO:0000313" key="2">
    <source>
        <dbReference type="EMBL" id="ANX03930.1"/>
    </source>
</evidence>
<protein>
    <submittedName>
        <fullName evidence="2">Uncharacterized protein</fullName>
    </submittedName>
</protein>
<name>A0A1B1YST1_9GAMM</name>
<dbReference type="EMBL" id="CP014671">
    <property type="protein sequence ID" value="ANX03930.1"/>
    <property type="molecule type" value="Genomic_DNA"/>
</dbReference>
<evidence type="ECO:0000256" key="1">
    <source>
        <dbReference type="SAM" id="Phobius"/>
    </source>
</evidence>
<keyword evidence="1" id="KW-0812">Transmembrane</keyword>
<keyword evidence="3" id="KW-1185">Reference proteome</keyword>
<dbReference type="KEGG" id="gbi:PG2T_06805"/>
<feature type="transmembrane region" description="Helical" evidence="1">
    <location>
        <begin position="186"/>
        <end position="206"/>
    </location>
</feature>
<dbReference type="InterPro" id="IPR046737">
    <property type="entry name" value="DUF6629"/>
</dbReference>
<keyword evidence="1" id="KW-1133">Transmembrane helix</keyword>
<feature type="transmembrane region" description="Helical" evidence="1">
    <location>
        <begin position="6"/>
        <end position="23"/>
    </location>
</feature>
<reference evidence="3" key="1">
    <citation type="submission" date="2016-03" db="EMBL/GenBank/DDBJ databases">
        <title>Complete genome sequence of Solimmundus cernigliae, representing a novel lineage of polycyclic aromatic hydrocarbon degraders within the Gammaproteobacteria.</title>
        <authorList>
            <person name="Singleton D.R."/>
            <person name="Dickey A.N."/>
            <person name="Scholl E.H."/>
            <person name="Wright F.A."/>
            <person name="Aitken M.D."/>
        </authorList>
    </citation>
    <scope>NUCLEOTIDE SEQUENCE [LARGE SCALE GENOMIC DNA]</scope>
    <source>
        <strain evidence="3">TR3.2</strain>
    </source>
</reference>
<feature type="transmembrane region" description="Helical" evidence="1">
    <location>
        <begin position="69"/>
        <end position="89"/>
    </location>
</feature>